<evidence type="ECO:0000259" key="8">
    <source>
        <dbReference type="Pfam" id="PF17042"/>
    </source>
</evidence>
<keyword evidence="3" id="KW-0547">Nucleotide-binding</keyword>
<gene>
    <name evidence="9" type="ORF">H5V44_02065</name>
</gene>
<accession>A0A7J9SDU4</accession>
<sequence length="416" mass="41942">MPALGIVADDLTGAMDTAGEVATRGYDTAVVAVPDASPPEATVVAVNTDSRYCPPAEAAAAVRRGVDALGAPTVYKKIDSTLRGNVGTEVLAALRATAADLAVVAPAFPAIGRRTWNGVHRVDGTPVAETEFGTDRNGPSTSPVADLFGAGDLPVERVDGAAVTDGADRVADRLAATVERHDRPPIVVCDARTDAHLEAIAAAGARFDALFVGSGGLAGHLRMDARVDAAPAPPESEPGTPLGVAGSVSATTLEQLARVPEAHLFRLDPIGLLDGTPRAAADVAARLDRGVPTVVTAATDRSTVEDTLAAGRDRGLSDAEIGDRVAAELAAVAGEACRLTRPAGLFLTGGDVAVAGLRALDATTVSLTGTTVDAGIPVGRVTDGEVPGLPLITKAGGVGDRTSIINCLDALGGYDE</sequence>
<evidence type="ECO:0000256" key="1">
    <source>
        <dbReference type="ARBA" id="ARBA00005715"/>
    </source>
</evidence>
<evidence type="ECO:0000256" key="3">
    <source>
        <dbReference type="ARBA" id="ARBA00022741"/>
    </source>
</evidence>
<dbReference type="Pfam" id="PF07005">
    <property type="entry name" value="SBD_N"/>
    <property type="match status" value="1"/>
</dbReference>
<dbReference type="SUPFAM" id="SSF142764">
    <property type="entry name" value="YgbK-like"/>
    <property type="match status" value="1"/>
</dbReference>
<dbReference type="InterPro" id="IPR042213">
    <property type="entry name" value="NBD_C_sf"/>
</dbReference>
<comment type="similarity">
    <text evidence="1">Belongs to the four-carbon acid sugar kinase family.</text>
</comment>
<dbReference type="InterPro" id="IPR037051">
    <property type="entry name" value="4-carb_acid_sugar_kinase_N_sf"/>
</dbReference>
<dbReference type="GO" id="GO:0005524">
    <property type="term" value="F:ATP binding"/>
    <property type="evidence" value="ECO:0007669"/>
    <property type="project" value="UniProtKB-KW"/>
</dbReference>
<dbReference type="EMBL" id="JACKXD010000001">
    <property type="protein sequence ID" value="MBB6645095.1"/>
    <property type="molecule type" value="Genomic_DNA"/>
</dbReference>
<dbReference type="Pfam" id="PF17042">
    <property type="entry name" value="NBD_C"/>
    <property type="match status" value="1"/>
</dbReference>
<dbReference type="Proteomes" id="UP000546257">
    <property type="component" value="Unassembled WGS sequence"/>
</dbReference>
<name>A0A7J9SDU4_9EURY</name>
<keyword evidence="2" id="KW-0808">Transferase</keyword>
<dbReference type="GO" id="GO:0016301">
    <property type="term" value="F:kinase activity"/>
    <property type="evidence" value="ECO:0007669"/>
    <property type="project" value="UniProtKB-KW"/>
</dbReference>
<dbReference type="InterPro" id="IPR031475">
    <property type="entry name" value="NBD_C"/>
</dbReference>
<feature type="domain" description="Four-carbon acid sugar kinase N-terminal" evidence="7">
    <location>
        <begin position="4"/>
        <end position="221"/>
    </location>
</feature>
<keyword evidence="10" id="KW-1185">Reference proteome</keyword>
<proteinExistence type="inferred from homology"/>
<dbReference type="Gene3D" id="3.40.980.20">
    <property type="entry name" value="Four-carbon acid sugar kinase, nucleotide binding domain"/>
    <property type="match status" value="1"/>
</dbReference>
<dbReference type="AlphaFoldDB" id="A0A7J9SDU4"/>
<protein>
    <submittedName>
        <fullName evidence="9">Four-carbon acid sugar kinase family protein</fullName>
    </submittedName>
</protein>
<comment type="caution">
    <text evidence="9">The sequence shown here is derived from an EMBL/GenBank/DDBJ whole genome shotgun (WGS) entry which is preliminary data.</text>
</comment>
<evidence type="ECO:0000259" key="7">
    <source>
        <dbReference type="Pfam" id="PF07005"/>
    </source>
</evidence>
<evidence type="ECO:0000313" key="10">
    <source>
        <dbReference type="Proteomes" id="UP000546257"/>
    </source>
</evidence>
<keyword evidence="4 9" id="KW-0418">Kinase</keyword>
<keyword evidence="6" id="KW-0119">Carbohydrate metabolism</keyword>
<evidence type="ECO:0000313" key="9">
    <source>
        <dbReference type="EMBL" id="MBB6645095.1"/>
    </source>
</evidence>
<dbReference type="RefSeq" id="WP_185191472.1">
    <property type="nucleotide sequence ID" value="NZ_JACKXD010000001.1"/>
</dbReference>
<evidence type="ECO:0000256" key="4">
    <source>
        <dbReference type="ARBA" id="ARBA00022777"/>
    </source>
</evidence>
<evidence type="ECO:0000256" key="2">
    <source>
        <dbReference type="ARBA" id="ARBA00022679"/>
    </source>
</evidence>
<organism evidence="9 10">
    <name type="scientific">Halobellus ruber</name>
    <dbReference type="NCBI Taxonomy" id="2761102"/>
    <lineage>
        <taxon>Archaea</taxon>
        <taxon>Methanobacteriati</taxon>
        <taxon>Methanobacteriota</taxon>
        <taxon>Stenosarchaea group</taxon>
        <taxon>Halobacteria</taxon>
        <taxon>Halobacteriales</taxon>
        <taxon>Haloferacaceae</taxon>
        <taxon>Halobellus</taxon>
    </lineage>
</organism>
<dbReference type="Gene3D" id="3.40.50.10840">
    <property type="entry name" value="Putative sugar-binding, N-terminal domain"/>
    <property type="match status" value="1"/>
</dbReference>
<evidence type="ECO:0000256" key="6">
    <source>
        <dbReference type="ARBA" id="ARBA00023277"/>
    </source>
</evidence>
<reference evidence="9 10" key="1">
    <citation type="submission" date="2020-08" db="EMBL/GenBank/DDBJ databases">
        <authorList>
            <person name="Seo M.-J."/>
        </authorList>
    </citation>
    <scope>NUCLEOTIDE SEQUENCE [LARGE SCALE GENOMIC DNA]</scope>
    <source>
        <strain evidence="9 10">MBLA0160</strain>
    </source>
</reference>
<evidence type="ECO:0000256" key="5">
    <source>
        <dbReference type="ARBA" id="ARBA00022840"/>
    </source>
</evidence>
<dbReference type="InterPro" id="IPR010737">
    <property type="entry name" value="4-carb_acid_sugar_kinase_N"/>
</dbReference>
<feature type="domain" description="Four-carbon acid sugar kinase nucleotide binding" evidence="8">
    <location>
        <begin position="242"/>
        <end position="403"/>
    </location>
</feature>
<keyword evidence="5" id="KW-0067">ATP-binding</keyword>